<keyword evidence="6 7" id="KW-0408">Iron</keyword>
<comment type="caution">
    <text evidence="9">The sequence shown here is derived from an EMBL/GenBank/DDBJ whole genome shotgun (WGS) entry which is preliminary data.</text>
</comment>
<dbReference type="GO" id="GO:0030313">
    <property type="term" value="C:cell envelope"/>
    <property type="evidence" value="ECO:0007669"/>
    <property type="project" value="UniProtKB-SubCell"/>
</dbReference>
<evidence type="ECO:0000259" key="8">
    <source>
        <dbReference type="PROSITE" id="PS51007"/>
    </source>
</evidence>
<comment type="subcellular location">
    <subcellularLocation>
        <location evidence="1">Cell envelope</location>
    </subcellularLocation>
</comment>
<dbReference type="AlphaFoldDB" id="A0A1Y2LC78"/>
<dbReference type="GO" id="GO:0020037">
    <property type="term" value="F:heme binding"/>
    <property type="evidence" value="ECO:0007669"/>
    <property type="project" value="InterPro"/>
</dbReference>
<dbReference type="STRING" id="1293890.TALK_08885"/>
<sequence length="461" mass="50448">MIIGRDHAIRCEYRKSNMPILPFSAMLPVMLPVKFRCAGISRLGRLLGTTLLLVATGSGGAAFAAEKKQDFLIRVAHDADKVGPVEIAGNTPAFADKAALGEALYFDTNLSKNRTQACASCHEPTTAFRDPRGEIAGGAFSLGDDGVSLGDRNAPMAAYAKFAPDFHFKEDGTPVGGQFWDGRAKDLAEQAGGPPLNPVEMGMPDKATVVARLRENDDYIASFEALFGRDVWGDADRAYGAMTDAIAAFERTDQFSPFSSKYDRFLRGEYKMTPQEELGRVLFFSQQFTNCNTCHQLKTSPTAPGETFTNYEYHNIGVPRNVAIRSRHGKDPAFTDNGLLDNPAIDEVAHKGKYKTPGLRNVAVTGPYMHNGVFADLRTVIKFYNKYNSRAKSAQINPETKQPWGDPEVADTISVKELEQGDALDTKRINALVAFLKTLTDARYEPLLAEQEEAAAAAKKK</sequence>
<protein>
    <submittedName>
        <fullName evidence="9">Methylamine utilization protein MauG</fullName>
    </submittedName>
</protein>
<evidence type="ECO:0000313" key="10">
    <source>
        <dbReference type="Proteomes" id="UP000193396"/>
    </source>
</evidence>
<dbReference type="GO" id="GO:0046872">
    <property type="term" value="F:metal ion binding"/>
    <property type="evidence" value="ECO:0007669"/>
    <property type="project" value="UniProtKB-KW"/>
</dbReference>
<evidence type="ECO:0000256" key="1">
    <source>
        <dbReference type="ARBA" id="ARBA00004196"/>
    </source>
</evidence>
<dbReference type="InterPro" id="IPR004852">
    <property type="entry name" value="Di-haem_cyt_c_peroxidsae"/>
</dbReference>
<evidence type="ECO:0000256" key="4">
    <source>
        <dbReference type="ARBA" id="ARBA00022729"/>
    </source>
</evidence>
<dbReference type="PANTHER" id="PTHR30600:SF10">
    <property type="entry name" value="BLL6722 PROTEIN"/>
    <property type="match status" value="1"/>
</dbReference>
<keyword evidence="2 7" id="KW-0349">Heme</keyword>
<evidence type="ECO:0000256" key="7">
    <source>
        <dbReference type="PROSITE-ProRule" id="PRU00433"/>
    </source>
</evidence>
<dbReference type="InterPro" id="IPR051395">
    <property type="entry name" value="Cytochrome_c_Peroxidase/MauG"/>
</dbReference>
<dbReference type="Proteomes" id="UP000193396">
    <property type="component" value="Unassembled WGS sequence"/>
</dbReference>
<name>A0A1Y2LC78_9PROT</name>
<feature type="domain" description="Cytochrome c" evidence="8">
    <location>
        <begin position="96"/>
        <end position="217"/>
    </location>
</feature>
<dbReference type="PROSITE" id="PS51007">
    <property type="entry name" value="CYTC"/>
    <property type="match status" value="1"/>
</dbReference>
<evidence type="ECO:0000256" key="5">
    <source>
        <dbReference type="ARBA" id="ARBA00023002"/>
    </source>
</evidence>
<dbReference type="GO" id="GO:0009055">
    <property type="term" value="F:electron transfer activity"/>
    <property type="evidence" value="ECO:0007669"/>
    <property type="project" value="InterPro"/>
</dbReference>
<evidence type="ECO:0000256" key="3">
    <source>
        <dbReference type="ARBA" id="ARBA00022723"/>
    </source>
</evidence>
<dbReference type="GO" id="GO:0004130">
    <property type="term" value="F:cytochrome-c peroxidase activity"/>
    <property type="evidence" value="ECO:0007669"/>
    <property type="project" value="TreeGrafter"/>
</dbReference>
<dbReference type="InterPro" id="IPR036909">
    <property type="entry name" value="Cyt_c-like_dom_sf"/>
</dbReference>
<dbReference type="EMBL" id="JFKB01000005">
    <property type="protein sequence ID" value="OSQ48374.1"/>
    <property type="molecule type" value="Genomic_DNA"/>
</dbReference>
<evidence type="ECO:0000256" key="2">
    <source>
        <dbReference type="ARBA" id="ARBA00022617"/>
    </source>
</evidence>
<organism evidence="9 10">
    <name type="scientific">Thalassospira alkalitolerans</name>
    <dbReference type="NCBI Taxonomy" id="1293890"/>
    <lineage>
        <taxon>Bacteria</taxon>
        <taxon>Pseudomonadati</taxon>
        <taxon>Pseudomonadota</taxon>
        <taxon>Alphaproteobacteria</taxon>
        <taxon>Rhodospirillales</taxon>
        <taxon>Thalassospiraceae</taxon>
        <taxon>Thalassospira</taxon>
    </lineage>
</organism>
<accession>A0A1Y2LC78</accession>
<evidence type="ECO:0000256" key="6">
    <source>
        <dbReference type="ARBA" id="ARBA00023004"/>
    </source>
</evidence>
<gene>
    <name evidence="9" type="ORF">TALK_08885</name>
</gene>
<keyword evidence="10" id="KW-1185">Reference proteome</keyword>
<dbReference type="Gene3D" id="1.10.760.10">
    <property type="entry name" value="Cytochrome c-like domain"/>
    <property type="match status" value="2"/>
</dbReference>
<dbReference type="PANTHER" id="PTHR30600">
    <property type="entry name" value="CYTOCHROME C PEROXIDASE-RELATED"/>
    <property type="match status" value="1"/>
</dbReference>
<evidence type="ECO:0000313" key="9">
    <source>
        <dbReference type="EMBL" id="OSQ48374.1"/>
    </source>
</evidence>
<dbReference type="InterPro" id="IPR009056">
    <property type="entry name" value="Cyt_c-like_dom"/>
</dbReference>
<dbReference type="Pfam" id="PF03150">
    <property type="entry name" value="CCP_MauG"/>
    <property type="match status" value="1"/>
</dbReference>
<proteinExistence type="predicted"/>
<dbReference type="SUPFAM" id="SSF46626">
    <property type="entry name" value="Cytochrome c"/>
    <property type="match status" value="2"/>
</dbReference>
<keyword evidence="5" id="KW-0560">Oxidoreductase</keyword>
<keyword evidence="4" id="KW-0732">Signal</keyword>
<reference evidence="9 10" key="1">
    <citation type="submission" date="2014-03" db="EMBL/GenBank/DDBJ databases">
        <title>The draft genome sequence of Thalassospira alkalitolerans JCM 18968.</title>
        <authorList>
            <person name="Lai Q."/>
            <person name="Shao Z."/>
        </authorList>
    </citation>
    <scope>NUCLEOTIDE SEQUENCE [LARGE SCALE GENOMIC DNA]</scope>
    <source>
        <strain evidence="9 10">JCM 18968</strain>
    </source>
</reference>
<keyword evidence="3 7" id="KW-0479">Metal-binding</keyword>